<dbReference type="Proteomes" id="UP000001940">
    <property type="component" value="Chromosome I"/>
</dbReference>
<evidence type="ECO:0000256" key="2">
    <source>
        <dbReference type="SAM" id="MobiDB-lite"/>
    </source>
</evidence>
<dbReference type="ExpressionAtlas" id="O18051">
    <property type="expression patterns" value="baseline and differential"/>
</dbReference>
<feature type="coiled-coil region" evidence="1">
    <location>
        <begin position="384"/>
        <end position="411"/>
    </location>
</feature>
<dbReference type="UCSC" id="T06G6.3b">
    <property type="organism name" value="c. elegans"/>
</dbReference>
<dbReference type="DIP" id="DIP-25405N"/>
<evidence type="ECO:0000313" key="4">
    <source>
        <dbReference type="Proteomes" id="UP000001940"/>
    </source>
</evidence>
<dbReference type="PIR" id="T24622">
    <property type="entry name" value="T24622"/>
</dbReference>
<evidence type="ECO:0000313" key="5">
    <source>
        <dbReference type="WormBase" id="T06G6.3a"/>
    </source>
</evidence>
<name>O18051_CAEEL</name>
<accession>O18051</accession>
<dbReference type="SMR" id="O18051"/>
<dbReference type="EMBL" id="BX284601">
    <property type="protein sequence ID" value="CAB04708.2"/>
    <property type="molecule type" value="Genomic_DNA"/>
</dbReference>
<dbReference type="InParanoid" id="O18051"/>
<evidence type="ECO:0000313" key="3">
    <source>
        <dbReference type="EMBL" id="CAB04708.2"/>
    </source>
</evidence>
<dbReference type="FunCoup" id="O18051">
    <property type="interactions" value="195"/>
</dbReference>
<proteinExistence type="predicted"/>
<dbReference type="STRING" id="6239.T06G6.3a.1"/>
<evidence type="ECO:0000256" key="1">
    <source>
        <dbReference type="SAM" id="Coils"/>
    </source>
</evidence>
<dbReference type="KEGG" id="cel:CELE_T06G6.3"/>
<dbReference type="GeneID" id="173139"/>
<reference evidence="3 4" key="1">
    <citation type="journal article" date="1998" name="Science">
        <title>Genome sequence of the nematode C. elegans: a platform for investigating biology.</title>
        <authorList>
            <consortium name="The C. elegans sequencing consortium"/>
            <person name="Sulson J.E."/>
            <person name="Waterston R."/>
        </authorList>
    </citation>
    <scope>NUCLEOTIDE SEQUENCE [LARGE SCALE GENOMIC DNA]</scope>
    <source>
        <strain evidence="3 4">Bristol N2</strain>
    </source>
</reference>
<dbReference type="Bgee" id="WBGene00011545">
    <property type="expression patterns" value="Expressed in pharyngeal muscle cell (C elegans) and 2 other cell types or tissues"/>
</dbReference>
<organism evidence="3 4">
    <name type="scientific">Caenorhabditis elegans</name>
    <dbReference type="NCBI Taxonomy" id="6239"/>
    <lineage>
        <taxon>Eukaryota</taxon>
        <taxon>Metazoa</taxon>
        <taxon>Ecdysozoa</taxon>
        <taxon>Nematoda</taxon>
        <taxon>Chromadorea</taxon>
        <taxon>Rhabditida</taxon>
        <taxon>Rhabditina</taxon>
        <taxon>Rhabditomorpha</taxon>
        <taxon>Rhabditoidea</taxon>
        <taxon>Rhabditidae</taxon>
        <taxon>Peloderinae</taxon>
        <taxon>Caenorhabditis</taxon>
    </lineage>
</organism>
<dbReference type="AGR" id="WB:WBGene00011545"/>
<dbReference type="PhylomeDB" id="O18051"/>
<dbReference type="HOGENOM" id="CLU_565293_0_0_1"/>
<dbReference type="CTD" id="173139"/>
<keyword evidence="4" id="KW-1185">Reference proteome</keyword>
<dbReference type="PaxDb" id="6239-T06G6.3a"/>
<sequence>MTESWSQVFNNPISAADYFFAESLKLQQRNNLLEMEVVEEKAANTMLRNDLKNCKGMLKEQEELLAAEKRKSPVSWERSLTPDKKNRDDLMDSVVLERMNIVPGDQESEDTTVYLSRGICMMHREWMLERKEQQDKLLLLSGSLEMERQQTAETCEIITMLEAELEQEQADAKKKQKSLNREIEKLKERIEKMAAEEPEQEAKKDVCKRNVNHFKLDETCPIQIIKSERIKVAQNEIRELNKQLDAEQDPLKKLEYMDSIREKASLIAQEAMDHAELLNSVLDYERDAHTEIRHRQLRKQKKEIEKLIGEWKVKEKEHQNDMCKLAQQILDQALEFKASNKARAKEHPASSKSEEQSSNKEILSSLEAKLKKEQDDHLVTTNQLNYQSAILNEAQSEIKKLEQLILKNSEELESLQTWKSDSTIREQNLMDENCKQYVDICDLQNTIRGLRFADTRWMEEHLKLNEQVDSMKQGFELVDTGYGPTQGTFGVVEKKKAEEEVTVEEEDYEEW</sequence>
<feature type="compositionally biased region" description="Basic and acidic residues" evidence="2">
    <location>
        <begin position="343"/>
        <end position="358"/>
    </location>
</feature>
<dbReference type="IntAct" id="O18051">
    <property type="interactions" value="4"/>
</dbReference>
<gene>
    <name evidence="3" type="ORF">CELE_T06G6.3</name>
    <name evidence="3 5" type="ORF">T06G6.3</name>
</gene>
<keyword evidence="1" id="KW-0175">Coiled coil</keyword>
<feature type="region of interest" description="Disordered" evidence="2">
    <location>
        <begin position="340"/>
        <end position="361"/>
    </location>
</feature>
<dbReference type="WormBase" id="T06G6.3a">
    <property type="protein sequence ID" value="CE32489"/>
    <property type="gene ID" value="WBGene00011545"/>
</dbReference>
<dbReference type="AlphaFoldDB" id="O18051"/>
<protein>
    <submittedName>
        <fullName evidence="3">Coiled-coil domain-containing protein 146</fullName>
    </submittedName>
</protein>
<feature type="coiled-coil region" evidence="1">
    <location>
        <begin position="158"/>
        <end position="203"/>
    </location>
</feature>
<dbReference type="RefSeq" id="NP_001021614.1">
    <property type="nucleotide sequence ID" value="NM_001026443.1"/>
</dbReference>